<evidence type="ECO:0000256" key="1">
    <source>
        <dbReference type="ARBA" id="ARBA00009437"/>
    </source>
</evidence>
<evidence type="ECO:0000259" key="5">
    <source>
        <dbReference type="PROSITE" id="PS50931"/>
    </source>
</evidence>
<comment type="similarity">
    <text evidence="1">Belongs to the LysR transcriptional regulatory family.</text>
</comment>
<dbReference type="EMBL" id="FORY01000004">
    <property type="protein sequence ID" value="SFJ40309.1"/>
    <property type="molecule type" value="Genomic_DNA"/>
</dbReference>
<dbReference type="AlphaFoldDB" id="A0A1I3R3Q1"/>
<keyword evidence="4" id="KW-0804">Transcription</keyword>
<dbReference type="PANTHER" id="PTHR30126:SF39">
    <property type="entry name" value="HTH-TYPE TRANSCRIPTIONAL REGULATOR CYSL"/>
    <property type="match status" value="1"/>
</dbReference>
<reference evidence="6 7" key="1">
    <citation type="submission" date="2016-10" db="EMBL/GenBank/DDBJ databases">
        <authorList>
            <person name="de Groot N.N."/>
        </authorList>
    </citation>
    <scope>NUCLEOTIDE SEQUENCE [LARGE SCALE GENOMIC DNA]</scope>
    <source>
        <strain evidence="6 7">CGMCC 1.8891</strain>
    </source>
</reference>
<dbReference type="Pfam" id="PF00126">
    <property type="entry name" value="HTH_1"/>
    <property type="match status" value="1"/>
</dbReference>
<dbReference type="Proteomes" id="UP000183299">
    <property type="component" value="Unassembled WGS sequence"/>
</dbReference>
<dbReference type="GO" id="GO:0003700">
    <property type="term" value="F:DNA-binding transcription factor activity"/>
    <property type="evidence" value="ECO:0007669"/>
    <property type="project" value="InterPro"/>
</dbReference>
<dbReference type="InterPro" id="IPR036388">
    <property type="entry name" value="WH-like_DNA-bd_sf"/>
</dbReference>
<gene>
    <name evidence="6" type="ORF">SAMN04488138_104233</name>
</gene>
<dbReference type="Pfam" id="PF03466">
    <property type="entry name" value="LysR_substrate"/>
    <property type="match status" value="1"/>
</dbReference>
<dbReference type="SUPFAM" id="SSF46785">
    <property type="entry name" value="Winged helix' DNA-binding domain"/>
    <property type="match status" value="1"/>
</dbReference>
<keyword evidence="3 6" id="KW-0238">DNA-binding</keyword>
<evidence type="ECO:0000313" key="6">
    <source>
        <dbReference type="EMBL" id="SFJ40309.1"/>
    </source>
</evidence>
<dbReference type="PANTHER" id="PTHR30126">
    <property type="entry name" value="HTH-TYPE TRANSCRIPTIONAL REGULATOR"/>
    <property type="match status" value="1"/>
</dbReference>
<dbReference type="InterPro" id="IPR005119">
    <property type="entry name" value="LysR_subst-bd"/>
</dbReference>
<dbReference type="Gene3D" id="3.40.190.290">
    <property type="match status" value="1"/>
</dbReference>
<dbReference type="STRING" id="576117.SAMN04488138_104233"/>
<evidence type="ECO:0000256" key="4">
    <source>
        <dbReference type="ARBA" id="ARBA00023163"/>
    </source>
</evidence>
<accession>A0A1I3R3Q1</accession>
<feature type="domain" description="HTH lysR-type" evidence="5">
    <location>
        <begin position="1"/>
        <end position="58"/>
    </location>
</feature>
<dbReference type="InterPro" id="IPR036390">
    <property type="entry name" value="WH_DNA-bd_sf"/>
</dbReference>
<dbReference type="PRINTS" id="PR00039">
    <property type="entry name" value="HTHLYSR"/>
</dbReference>
<protein>
    <submittedName>
        <fullName evidence="6">DNA-binding transcriptional regulator, LysR family</fullName>
    </submittedName>
</protein>
<dbReference type="FunFam" id="1.10.10.10:FF:000001">
    <property type="entry name" value="LysR family transcriptional regulator"/>
    <property type="match status" value="1"/>
</dbReference>
<keyword evidence="7" id="KW-1185">Reference proteome</keyword>
<keyword evidence="2" id="KW-0805">Transcription regulation</keyword>
<evidence type="ECO:0000256" key="2">
    <source>
        <dbReference type="ARBA" id="ARBA00023015"/>
    </source>
</evidence>
<dbReference type="OrthoDB" id="9803735at2"/>
<dbReference type="SUPFAM" id="SSF53850">
    <property type="entry name" value="Periplasmic binding protein-like II"/>
    <property type="match status" value="1"/>
</dbReference>
<dbReference type="GeneID" id="98664444"/>
<organism evidence="6 7">
    <name type="scientific">Celeribacter halophilus</name>
    <dbReference type="NCBI Taxonomy" id="576117"/>
    <lineage>
        <taxon>Bacteria</taxon>
        <taxon>Pseudomonadati</taxon>
        <taxon>Pseudomonadota</taxon>
        <taxon>Alphaproteobacteria</taxon>
        <taxon>Rhodobacterales</taxon>
        <taxon>Roseobacteraceae</taxon>
        <taxon>Celeribacter</taxon>
    </lineage>
</organism>
<dbReference type="Gene3D" id="1.10.10.10">
    <property type="entry name" value="Winged helix-like DNA-binding domain superfamily/Winged helix DNA-binding domain"/>
    <property type="match status" value="1"/>
</dbReference>
<sequence length="279" mass="30042">MTLEQLRIFIAVAEREHMTDAARALNLTQSATSAAIAALEERHDVRLFDRVGRGIALTALGRDFLPEARAVVARAEDAVAFLAASAGLQRGRVRLVASQTVANYWLPPLMQGFHEDYPGIELHLQIMNTHDAGQAITEGAADLGFVEDEVSSPAFTLLPAAEDQLVVVSATPVAELAAAKWVMRERGSGTRAVLEQALDRVGIVPDVRMELPSNEAVRAAVIAGSGVSALSRLVVKVPLAAGQLVEIDVPIPPRRFYALRPDQRHVSCAAQAFLDYVLK</sequence>
<proteinExistence type="inferred from homology"/>
<evidence type="ECO:0000256" key="3">
    <source>
        <dbReference type="ARBA" id="ARBA00023125"/>
    </source>
</evidence>
<dbReference type="RefSeq" id="WP_066601259.1">
    <property type="nucleotide sequence ID" value="NZ_FORY01000004.1"/>
</dbReference>
<dbReference type="PROSITE" id="PS50931">
    <property type="entry name" value="HTH_LYSR"/>
    <property type="match status" value="1"/>
</dbReference>
<dbReference type="InterPro" id="IPR000847">
    <property type="entry name" value="LysR_HTH_N"/>
</dbReference>
<name>A0A1I3R3Q1_9RHOB</name>
<evidence type="ECO:0000313" key="7">
    <source>
        <dbReference type="Proteomes" id="UP000183299"/>
    </source>
</evidence>
<dbReference type="GO" id="GO:0000976">
    <property type="term" value="F:transcription cis-regulatory region binding"/>
    <property type="evidence" value="ECO:0007669"/>
    <property type="project" value="TreeGrafter"/>
</dbReference>